<dbReference type="AlphaFoldDB" id="A0A2G9RE01"/>
<evidence type="ECO:0000256" key="1">
    <source>
        <dbReference type="SAM" id="MobiDB-lite"/>
    </source>
</evidence>
<feature type="non-terminal residue" evidence="3">
    <location>
        <position position="1"/>
    </location>
</feature>
<evidence type="ECO:0000313" key="4">
    <source>
        <dbReference type="Proteomes" id="UP000228934"/>
    </source>
</evidence>
<keyword evidence="2" id="KW-0472">Membrane</keyword>
<accession>A0A2G9RE01</accession>
<name>A0A2G9RE01_AQUCT</name>
<evidence type="ECO:0000313" key="3">
    <source>
        <dbReference type="EMBL" id="PIO26107.1"/>
    </source>
</evidence>
<reference evidence="4" key="1">
    <citation type="journal article" date="2017" name="Nat. Commun.">
        <title>The North American bullfrog draft genome provides insight into hormonal regulation of long noncoding RNA.</title>
        <authorList>
            <person name="Hammond S.A."/>
            <person name="Warren R.L."/>
            <person name="Vandervalk B.P."/>
            <person name="Kucuk E."/>
            <person name="Khan H."/>
            <person name="Gibb E.A."/>
            <person name="Pandoh P."/>
            <person name="Kirk H."/>
            <person name="Zhao Y."/>
            <person name="Jones M."/>
            <person name="Mungall A.J."/>
            <person name="Coope R."/>
            <person name="Pleasance S."/>
            <person name="Moore R.A."/>
            <person name="Holt R.A."/>
            <person name="Round J.M."/>
            <person name="Ohora S."/>
            <person name="Walle B.V."/>
            <person name="Veldhoen N."/>
            <person name="Helbing C.C."/>
            <person name="Birol I."/>
        </authorList>
    </citation>
    <scope>NUCLEOTIDE SEQUENCE [LARGE SCALE GENOMIC DNA]</scope>
</reference>
<evidence type="ECO:0008006" key="5">
    <source>
        <dbReference type="Google" id="ProtNLM"/>
    </source>
</evidence>
<proteinExistence type="predicted"/>
<keyword evidence="2" id="KW-1133">Transmembrane helix</keyword>
<dbReference type="EMBL" id="KV948558">
    <property type="protein sequence ID" value="PIO26107.1"/>
    <property type="molecule type" value="Genomic_DNA"/>
</dbReference>
<feature type="non-terminal residue" evidence="3">
    <location>
        <position position="381"/>
    </location>
</feature>
<sequence>YEKSQDALGNQQANQKDVISSHFQYIIFWKCLVQTSHLVWGSRKHENLRQVSNCLNISMTIGGRECYPKVLENEITCRVPKDMVIPSEGLVVQVCVEDVCIELGKVVLVNLLDPVLGIVLGTVAALLICIALAFLIWKQQKVGKKKIAENMELLVNNNRDTLSSPTGLPIHSMHIDYRESYIPSSSSGGGTFHGAIYSPNSIGANSMPLLITNILDNLRPELLEEVKDVLIPEGRLITHRDRIIGKGHFGSVYHGTYCEEDGREVHCAVKSLNSCPRAYPEAGEPRRVATVGLYSNPRVTVLLAGEPVVVGGGGEAVANKGPSTLLPATAVSELKPVPEQISCQPGTVKKWKKTLASAKSGAQRDSRGDACGASVSAKPGT</sequence>
<keyword evidence="4" id="KW-1185">Reference proteome</keyword>
<evidence type="ECO:0000256" key="2">
    <source>
        <dbReference type="SAM" id="Phobius"/>
    </source>
</evidence>
<dbReference type="Gene3D" id="3.30.200.20">
    <property type="entry name" value="Phosphorylase Kinase, domain 1"/>
    <property type="match status" value="1"/>
</dbReference>
<organism evidence="3 4">
    <name type="scientific">Aquarana catesbeiana</name>
    <name type="common">American bullfrog</name>
    <name type="synonym">Rana catesbeiana</name>
    <dbReference type="NCBI Taxonomy" id="8400"/>
    <lineage>
        <taxon>Eukaryota</taxon>
        <taxon>Metazoa</taxon>
        <taxon>Chordata</taxon>
        <taxon>Craniata</taxon>
        <taxon>Vertebrata</taxon>
        <taxon>Euteleostomi</taxon>
        <taxon>Amphibia</taxon>
        <taxon>Batrachia</taxon>
        <taxon>Anura</taxon>
        <taxon>Neobatrachia</taxon>
        <taxon>Ranoidea</taxon>
        <taxon>Ranidae</taxon>
        <taxon>Aquarana</taxon>
    </lineage>
</organism>
<feature type="region of interest" description="Disordered" evidence="1">
    <location>
        <begin position="354"/>
        <end position="381"/>
    </location>
</feature>
<gene>
    <name evidence="3" type="ORF">AB205_0042610</name>
</gene>
<feature type="transmembrane region" description="Helical" evidence="2">
    <location>
        <begin position="115"/>
        <end position="137"/>
    </location>
</feature>
<dbReference type="OrthoDB" id="9985181at2759"/>
<dbReference type="Proteomes" id="UP000228934">
    <property type="component" value="Unassembled WGS sequence"/>
</dbReference>
<protein>
    <recommendedName>
        <fullName evidence="5">Protein kinase domain-containing protein</fullName>
    </recommendedName>
</protein>
<keyword evidence="2" id="KW-0812">Transmembrane</keyword>